<evidence type="ECO:0000256" key="5">
    <source>
        <dbReference type="ARBA" id="ARBA00023136"/>
    </source>
</evidence>
<evidence type="ECO:0000256" key="2">
    <source>
        <dbReference type="ARBA" id="ARBA00005587"/>
    </source>
</evidence>
<evidence type="ECO:0000256" key="3">
    <source>
        <dbReference type="ARBA" id="ARBA00022692"/>
    </source>
</evidence>
<dbReference type="PANTHER" id="PTHR31123">
    <property type="entry name" value="ACCUMULATION OF DYADS PROTEIN 2-RELATED"/>
    <property type="match status" value="1"/>
</dbReference>
<proteinExistence type="inferred from homology"/>
<dbReference type="GO" id="GO:0019740">
    <property type="term" value="P:nitrogen utilization"/>
    <property type="evidence" value="ECO:0007669"/>
    <property type="project" value="EnsemblFungi"/>
</dbReference>
<name>A0A1D2VK19_9ASCO</name>
<sequence length="242" mass="26614">MSKPLSKITTSYNGDIIHLGEQSFHREELMNAFGGFLNPGISHKSQNRIANPVPLGLATFSFCVLFISLVNAQVRGVTNVNIVIGASFFFGGVIELIAGVIALFLENTFAGVVLAGYAGFWLSYAPILTDSFGIRSSYETEEEFNNAMGFFLTGWMIFSFLLLLCTLKADWGFFLLFVFINLFVLMLTIGTFTGNVNVTKAGGYLGIIASCIGWYNMYSGIANDQNTYFHFKPIPMPHAPTI</sequence>
<dbReference type="STRING" id="1344418.A0A1D2VK19"/>
<dbReference type="GO" id="GO:0015123">
    <property type="term" value="F:acetate transmembrane transporter activity"/>
    <property type="evidence" value="ECO:0007669"/>
    <property type="project" value="TreeGrafter"/>
</dbReference>
<dbReference type="EMBL" id="KV454478">
    <property type="protein sequence ID" value="ODV61971.1"/>
    <property type="molecule type" value="Genomic_DNA"/>
</dbReference>
<keyword evidence="8" id="KW-1185">Reference proteome</keyword>
<feature type="transmembrane region" description="Helical" evidence="6">
    <location>
        <begin position="49"/>
        <end position="70"/>
    </location>
</feature>
<feature type="transmembrane region" description="Helical" evidence="6">
    <location>
        <begin position="82"/>
        <end position="104"/>
    </location>
</feature>
<keyword evidence="3 6" id="KW-0812">Transmembrane</keyword>
<organism evidence="7 8">
    <name type="scientific">Ascoidea rubescens DSM 1968</name>
    <dbReference type="NCBI Taxonomy" id="1344418"/>
    <lineage>
        <taxon>Eukaryota</taxon>
        <taxon>Fungi</taxon>
        <taxon>Dikarya</taxon>
        <taxon>Ascomycota</taxon>
        <taxon>Saccharomycotina</taxon>
        <taxon>Saccharomycetes</taxon>
        <taxon>Ascoideaceae</taxon>
        <taxon>Ascoidea</taxon>
    </lineage>
</organism>
<protein>
    <submittedName>
        <fullName evidence="7">Uncharacterized protein</fullName>
    </submittedName>
</protein>
<dbReference type="AlphaFoldDB" id="A0A1D2VK19"/>
<dbReference type="RefSeq" id="XP_020048278.1">
    <property type="nucleotide sequence ID" value="XM_020190405.1"/>
</dbReference>
<dbReference type="InterPro" id="IPR000791">
    <property type="entry name" value="Gpr1/Fun34/SatP-like"/>
</dbReference>
<keyword evidence="5 6" id="KW-0472">Membrane</keyword>
<feature type="transmembrane region" description="Helical" evidence="6">
    <location>
        <begin position="109"/>
        <end position="127"/>
    </location>
</feature>
<evidence type="ECO:0000256" key="6">
    <source>
        <dbReference type="SAM" id="Phobius"/>
    </source>
</evidence>
<dbReference type="GeneID" id="30964041"/>
<evidence type="ECO:0000256" key="4">
    <source>
        <dbReference type="ARBA" id="ARBA00022989"/>
    </source>
</evidence>
<dbReference type="InParanoid" id="A0A1D2VK19"/>
<dbReference type="NCBIfam" id="NF038013">
    <property type="entry name" value="AceTr_1"/>
    <property type="match status" value="1"/>
</dbReference>
<dbReference type="GO" id="GO:0005886">
    <property type="term" value="C:plasma membrane"/>
    <property type="evidence" value="ECO:0007669"/>
    <property type="project" value="EnsemblFungi"/>
</dbReference>
<feature type="transmembrane region" description="Helical" evidence="6">
    <location>
        <begin position="171"/>
        <end position="189"/>
    </location>
</feature>
<dbReference type="Proteomes" id="UP000095038">
    <property type="component" value="Unassembled WGS sequence"/>
</dbReference>
<feature type="transmembrane region" description="Helical" evidence="6">
    <location>
        <begin position="201"/>
        <end position="218"/>
    </location>
</feature>
<keyword evidence="4 6" id="KW-1133">Transmembrane helix</keyword>
<dbReference type="OrthoDB" id="3648309at2759"/>
<accession>A0A1D2VK19</accession>
<dbReference type="Pfam" id="PF01184">
    <property type="entry name" value="Gpr1_Fun34_YaaH"/>
    <property type="match status" value="1"/>
</dbReference>
<feature type="transmembrane region" description="Helical" evidence="6">
    <location>
        <begin position="147"/>
        <end position="164"/>
    </location>
</feature>
<comment type="similarity">
    <text evidence="2">Belongs to the acetate uptake transporter (AceTr) (TC 2.A.96) family.</text>
</comment>
<reference evidence="8" key="1">
    <citation type="submission" date="2016-05" db="EMBL/GenBank/DDBJ databases">
        <title>Comparative genomics of biotechnologically important yeasts.</title>
        <authorList>
            <consortium name="DOE Joint Genome Institute"/>
            <person name="Riley R."/>
            <person name="Haridas S."/>
            <person name="Wolfe K.H."/>
            <person name="Lopes M.R."/>
            <person name="Hittinger C.T."/>
            <person name="Goker M."/>
            <person name="Salamov A."/>
            <person name="Wisecaver J."/>
            <person name="Long T.M."/>
            <person name="Aerts A.L."/>
            <person name="Barry K."/>
            <person name="Choi C."/>
            <person name="Clum A."/>
            <person name="Coughlan A.Y."/>
            <person name="Deshpande S."/>
            <person name="Douglass A.P."/>
            <person name="Hanson S.J."/>
            <person name="Klenk H.-P."/>
            <person name="Labutti K."/>
            <person name="Lapidus A."/>
            <person name="Lindquist E."/>
            <person name="Lipzen A."/>
            <person name="Meier-Kolthoff J.P."/>
            <person name="Ohm R.A."/>
            <person name="Otillar R.P."/>
            <person name="Pangilinan J."/>
            <person name="Peng Y."/>
            <person name="Rokas A."/>
            <person name="Rosa C.A."/>
            <person name="Scheuner C."/>
            <person name="Sibirny A.A."/>
            <person name="Slot J.C."/>
            <person name="Stielow J.B."/>
            <person name="Sun H."/>
            <person name="Kurtzman C.P."/>
            <person name="Blackwell M."/>
            <person name="Grigoriev I.V."/>
            <person name="Jeffries T.W."/>
        </authorList>
    </citation>
    <scope>NUCLEOTIDE SEQUENCE [LARGE SCALE GENOMIC DNA]</scope>
    <source>
        <strain evidence="8">DSM 1968</strain>
    </source>
</reference>
<evidence type="ECO:0000313" key="7">
    <source>
        <dbReference type="EMBL" id="ODV61971.1"/>
    </source>
</evidence>
<dbReference type="PANTHER" id="PTHR31123:SF3">
    <property type="entry name" value="AMMONIA TRANSPORT OUTWARD PROTEIN 3"/>
    <property type="match status" value="1"/>
</dbReference>
<comment type="subcellular location">
    <subcellularLocation>
        <location evidence="1">Membrane</location>
        <topology evidence="1">Multi-pass membrane protein</topology>
    </subcellularLocation>
</comment>
<dbReference type="GO" id="GO:0008519">
    <property type="term" value="F:ammonium channel activity"/>
    <property type="evidence" value="ECO:0007669"/>
    <property type="project" value="EnsemblFungi"/>
</dbReference>
<gene>
    <name evidence="7" type="ORF">ASCRUDRAFT_33141</name>
</gene>
<evidence type="ECO:0000256" key="1">
    <source>
        <dbReference type="ARBA" id="ARBA00004141"/>
    </source>
</evidence>
<dbReference type="InterPro" id="IPR051633">
    <property type="entry name" value="AceTr"/>
</dbReference>
<evidence type="ECO:0000313" key="8">
    <source>
        <dbReference type="Proteomes" id="UP000095038"/>
    </source>
</evidence>